<feature type="non-terminal residue" evidence="2">
    <location>
        <position position="1"/>
    </location>
</feature>
<dbReference type="GO" id="GO:0030572">
    <property type="term" value="F:phosphatidyltransferase activity"/>
    <property type="evidence" value="ECO:0007669"/>
    <property type="project" value="UniProtKB-ARBA"/>
</dbReference>
<dbReference type="EMBL" id="UOEE01000297">
    <property type="protein sequence ID" value="VAW00543.1"/>
    <property type="molecule type" value="Genomic_DNA"/>
</dbReference>
<name>A0A3B0S992_9ZZZZ</name>
<protein>
    <recommendedName>
        <fullName evidence="1">PLD phosphodiesterase domain-containing protein</fullName>
    </recommendedName>
</protein>
<dbReference type="PANTHER" id="PTHR21248:SF22">
    <property type="entry name" value="PHOSPHOLIPASE D"/>
    <property type="match status" value="1"/>
</dbReference>
<dbReference type="Gene3D" id="3.30.870.10">
    <property type="entry name" value="Endonuclease Chain A"/>
    <property type="match status" value="1"/>
</dbReference>
<accession>A0A3B0S992</accession>
<dbReference type="GO" id="GO:0032049">
    <property type="term" value="P:cardiolipin biosynthetic process"/>
    <property type="evidence" value="ECO:0007669"/>
    <property type="project" value="UniProtKB-ARBA"/>
</dbReference>
<sequence length="93" mass="10695">LKAILIDDEILLMGSSNFDFASYFLEQEICIMVRDTKLVAAFKKQVLDDAIAHSSKYQPAKLLFKHHLSNALIRLATYLCKILAKFIYRKTKT</sequence>
<dbReference type="InterPro" id="IPR025202">
    <property type="entry name" value="PLD-like_dom"/>
</dbReference>
<proteinExistence type="predicted"/>
<dbReference type="PANTHER" id="PTHR21248">
    <property type="entry name" value="CARDIOLIPIN SYNTHASE"/>
    <property type="match status" value="1"/>
</dbReference>
<feature type="domain" description="PLD phosphodiesterase" evidence="1">
    <location>
        <begin position="1"/>
        <end position="22"/>
    </location>
</feature>
<dbReference type="SUPFAM" id="SSF56024">
    <property type="entry name" value="Phospholipase D/nuclease"/>
    <property type="match status" value="1"/>
</dbReference>
<dbReference type="InterPro" id="IPR001736">
    <property type="entry name" value="PLipase_D/transphosphatidylase"/>
</dbReference>
<dbReference type="PROSITE" id="PS50035">
    <property type="entry name" value="PLD"/>
    <property type="match status" value="1"/>
</dbReference>
<evidence type="ECO:0000259" key="1">
    <source>
        <dbReference type="PROSITE" id="PS50035"/>
    </source>
</evidence>
<gene>
    <name evidence="2" type="ORF">MNBD_ALPHA06-588</name>
</gene>
<organism evidence="2">
    <name type="scientific">hydrothermal vent metagenome</name>
    <dbReference type="NCBI Taxonomy" id="652676"/>
    <lineage>
        <taxon>unclassified sequences</taxon>
        <taxon>metagenomes</taxon>
        <taxon>ecological metagenomes</taxon>
    </lineage>
</organism>
<evidence type="ECO:0000313" key="2">
    <source>
        <dbReference type="EMBL" id="VAW00543.1"/>
    </source>
</evidence>
<dbReference type="Pfam" id="PF13091">
    <property type="entry name" value="PLDc_2"/>
    <property type="match status" value="1"/>
</dbReference>
<dbReference type="AlphaFoldDB" id="A0A3B0S992"/>
<reference evidence="2" key="1">
    <citation type="submission" date="2018-06" db="EMBL/GenBank/DDBJ databases">
        <authorList>
            <person name="Zhirakovskaya E."/>
        </authorList>
    </citation>
    <scope>NUCLEOTIDE SEQUENCE</scope>
</reference>